<organism evidence="1 2">
    <name type="scientific">Phormidium tenue NIES-30</name>
    <dbReference type="NCBI Taxonomy" id="549789"/>
    <lineage>
        <taxon>Bacteria</taxon>
        <taxon>Bacillati</taxon>
        <taxon>Cyanobacteriota</taxon>
        <taxon>Cyanophyceae</taxon>
        <taxon>Oscillatoriophycideae</taxon>
        <taxon>Oscillatoriales</taxon>
        <taxon>Oscillatoriaceae</taxon>
        <taxon>Phormidium</taxon>
    </lineage>
</organism>
<evidence type="ECO:0000313" key="1">
    <source>
        <dbReference type="EMBL" id="OKH46070.1"/>
    </source>
</evidence>
<evidence type="ECO:0000313" key="2">
    <source>
        <dbReference type="Proteomes" id="UP000185557"/>
    </source>
</evidence>
<accession>A0A1U7J1T9</accession>
<comment type="caution">
    <text evidence="1">The sequence shown here is derived from an EMBL/GenBank/DDBJ whole genome shotgun (WGS) entry which is preliminary data.</text>
</comment>
<dbReference type="STRING" id="549789.NIES30_17355"/>
<dbReference type="AlphaFoldDB" id="A0A1U7J1T9"/>
<sequence length="80" mass="8780">MPQALLVGLPRCRCRWPRRSPWRCMDWGRCWWPWTGNCAAWGWPGALLAVVVTVALELLVGGAAGVPPPVGLIRCPRCAG</sequence>
<dbReference type="Proteomes" id="UP000185557">
    <property type="component" value="Unassembled WGS sequence"/>
</dbReference>
<name>A0A1U7J1T9_9CYAN</name>
<dbReference type="EMBL" id="MRCG01000014">
    <property type="protein sequence ID" value="OKH46070.1"/>
    <property type="molecule type" value="Genomic_DNA"/>
</dbReference>
<keyword evidence="2" id="KW-1185">Reference proteome</keyword>
<proteinExistence type="predicted"/>
<protein>
    <submittedName>
        <fullName evidence="1">Uncharacterized protein</fullName>
    </submittedName>
</protein>
<reference evidence="1 2" key="1">
    <citation type="submission" date="2016-11" db="EMBL/GenBank/DDBJ databases">
        <title>Draft Genome Sequences of Nine Cyanobacterial Strains from Diverse Habitats.</title>
        <authorList>
            <person name="Zhu T."/>
            <person name="Hou S."/>
            <person name="Lu X."/>
            <person name="Hess W.R."/>
        </authorList>
    </citation>
    <scope>NUCLEOTIDE SEQUENCE [LARGE SCALE GENOMIC DNA]</scope>
    <source>
        <strain evidence="1 2">NIES-30</strain>
    </source>
</reference>
<gene>
    <name evidence="1" type="ORF">NIES30_17355</name>
</gene>